<organism evidence="1">
    <name type="scientific">Cuerna arida</name>
    <dbReference type="NCBI Taxonomy" id="1464854"/>
    <lineage>
        <taxon>Eukaryota</taxon>
        <taxon>Metazoa</taxon>
        <taxon>Ecdysozoa</taxon>
        <taxon>Arthropoda</taxon>
        <taxon>Hexapoda</taxon>
        <taxon>Insecta</taxon>
        <taxon>Pterygota</taxon>
        <taxon>Neoptera</taxon>
        <taxon>Paraneoptera</taxon>
        <taxon>Hemiptera</taxon>
        <taxon>Auchenorrhyncha</taxon>
        <taxon>Membracoidea</taxon>
        <taxon>Cicadellidae</taxon>
        <taxon>Cicadellinae</taxon>
        <taxon>Proconiini</taxon>
        <taxon>Cuerna</taxon>
    </lineage>
</organism>
<feature type="non-terminal residue" evidence="1">
    <location>
        <position position="116"/>
    </location>
</feature>
<protein>
    <recommendedName>
        <fullName evidence="2">Retrotransposon gag domain-containing protein</fullName>
    </recommendedName>
</protein>
<evidence type="ECO:0008006" key="2">
    <source>
        <dbReference type="Google" id="ProtNLM"/>
    </source>
</evidence>
<sequence>LRLYNVSKGKKTLYLLDSIGEQVYERLCDLCEPDEPESKSFEDLVSILSRFFDPEPNPLAERIKFQSRVQKEGESPADFAAELKKLPRYCKFPSDWFDEALCTQFVHGLRSHDLKF</sequence>
<dbReference type="PANTHER" id="PTHR33198">
    <property type="entry name" value="ANK_REP_REGION DOMAIN-CONTAINING PROTEIN-RELATED"/>
    <property type="match status" value="1"/>
</dbReference>
<evidence type="ECO:0000313" key="1">
    <source>
        <dbReference type="EMBL" id="JAS53557.1"/>
    </source>
</evidence>
<dbReference type="PANTHER" id="PTHR33198:SF19">
    <property type="entry name" value="CCHC-TYPE DOMAIN-CONTAINING PROTEIN"/>
    <property type="match status" value="1"/>
</dbReference>
<dbReference type="EMBL" id="GECZ01016212">
    <property type="protein sequence ID" value="JAS53557.1"/>
    <property type="molecule type" value="Transcribed_RNA"/>
</dbReference>
<name>A0A1B6FTL0_9HEMI</name>
<dbReference type="AlphaFoldDB" id="A0A1B6FTL0"/>
<accession>A0A1B6FTL0</accession>
<feature type="non-terminal residue" evidence="1">
    <location>
        <position position="1"/>
    </location>
</feature>
<proteinExistence type="predicted"/>
<reference evidence="1" key="1">
    <citation type="submission" date="2015-11" db="EMBL/GenBank/DDBJ databases">
        <title>De novo transcriptome assembly of four potential Pierce s Disease insect vectors from Arizona vineyards.</title>
        <authorList>
            <person name="Tassone E.E."/>
        </authorList>
    </citation>
    <scope>NUCLEOTIDE SEQUENCE</scope>
</reference>
<gene>
    <name evidence="1" type="ORF">g.193</name>
</gene>